<feature type="transmembrane region" description="Helical" evidence="6">
    <location>
        <begin position="357"/>
        <end position="383"/>
    </location>
</feature>
<dbReference type="Proteomes" id="UP000321248">
    <property type="component" value="Unassembled WGS sequence"/>
</dbReference>
<dbReference type="EMBL" id="VRTS01000007">
    <property type="protein sequence ID" value="TXK60953.1"/>
    <property type="molecule type" value="Genomic_DNA"/>
</dbReference>
<sequence length="435" mass="47761">MFAYYFKLGVKSLRRNPVLTALMVLILAVGVAASMATLTVLYVMGSDPIPHRSGQLFVPIMDNSTMTGYVEGEDPPEQMTYRDAVALKADAPAPRQTVLFGVADVVESGRNDIAAALSDGAAVHADFFAMFDVPFREGGPWSSEDDQRAARTVVISDRLADRLFAEQAAVGRTVQLGSDDFVVSGVIDDWRPLPKFYRLIGGNRFAHEEFFLPFATAISREMDPQGSVNCNTDSTLEPGFAGLVRSDCVWVHLWAELPDAQARQRYADFMAAYVNEQKALGRYPRPMNNRLYPLMEWLEVQEVVSDDSRLQTWLAFGFLLVCLVNTVGLMLAKFTARAGEIGVRRALGAPRRELFKQYITEAGVIGLRAGLGVAMTLGCLWLIGRQSAQLEAAARMDWLMLLATVVLAVGASILAGLLPTWRACQITPAVQLKSQ</sequence>
<evidence type="ECO:0000313" key="9">
    <source>
        <dbReference type="EMBL" id="TXK60953.1"/>
    </source>
</evidence>
<dbReference type="PANTHER" id="PTHR30572:SF18">
    <property type="entry name" value="ABC-TYPE MACROLIDE FAMILY EXPORT SYSTEM PERMEASE COMPONENT 2"/>
    <property type="match status" value="1"/>
</dbReference>
<gene>
    <name evidence="9" type="ORF">FU658_10220</name>
</gene>
<evidence type="ECO:0000313" key="10">
    <source>
        <dbReference type="Proteomes" id="UP000321248"/>
    </source>
</evidence>
<dbReference type="Pfam" id="PF02687">
    <property type="entry name" value="FtsX"/>
    <property type="match status" value="1"/>
</dbReference>
<dbReference type="GO" id="GO:0005886">
    <property type="term" value="C:plasma membrane"/>
    <property type="evidence" value="ECO:0007669"/>
    <property type="project" value="UniProtKB-SubCell"/>
</dbReference>
<reference evidence="9 10" key="1">
    <citation type="submission" date="2019-08" db="EMBL/GenBank/DDBJ databases">
        <authorList>
            <person name="Karlyshev A.V."/>
        </authorList>
    </citation>
    <scope>NUCLEOTIDE SEQUENCE [LARGE SCALE GENOMIC DNA]</scope>
    <source>
        <strain evidence="9 10">Alg18-2.2</strain>
    </source>
</reference>
<dbReference type="AlphaFoldDB" id="A0A5C8KJP2"/>
<keyword evidence="5 6" id="KW-0472">Membrane</keyword>
<dbReference type="InterPro" id="IPR003838">
    <property type="entry name" value="ABC3_permease_C"/>
</dbReference>
<keyword evidence="4 6" id="KW-1133">Transmembrane helix</keyword>
<feature type="transmembrane region" description="Helical" evidence="6">
    <location>
        <begin position="21"/>
        <end position="44"/>
    </location>
</feature>
<accession>A0A5C8KJP2</accession>
<evidence type="ECO:0000256" key="6">
    <source>
        <dbReference type="SAM" id="Phobius"/>
    </source>
</evidence>
<feature type="domain" description="MacB-like periplasmic core" evidence="8">
    <location>
        <begin position="20"/>
        <end position="223"/>
    </location>
</feature>
<dbReference type="OrthoDB" id="8735006at2"/>
<comment type="subcellular location">
    <subcellularLocation>
        <location evidence="1">Cell membrane</location>
        <topology evidence="1">Multi-pass membrane protein</topology>
    </subcellularLocation>
</comment>
<dbReference type="InterPro" id="IPR050250">
    <property type="entry name" value="Macrolide_Exporter_MacB"/>
</dbReference>
<dbReference type="Pfam" id="PF12704">
    <property type="entry name" value="MacB_PCD"/>
    <property type="match status" value="1"/>
</dbReference>
<dbReference type="InterPro" id="IPR025857">
    <property type="entry name" value="MacB_PCD"/>
</dbReference>
<evidence type="ECO:0000259" key="7">
    <source>
        <dbReference type="Pfam" id="PF02687"/>
    </source>
</evidence>
<evidence type="ECO:0000256" key="4">
    <source>
        <dbReference type="ARBA" id="ARBA00022989"/>
    </source>
</evidence>
<evidence type="ECO:0000256" key="3">
    <source>
        <dbReference type="ARBA" id="ARBA00022692"/>
    </source>
</evidence>
<feature type="transmembrane region" description="Helical" evidence="6">
    <location>
        <begin position="398"/>
        <end position="418"/>
    </location>
</feature>
<evidence type="ECO:0000256" key="1">
    <source>
        <dbReference type="ARBA" id="ARBA00004651"/>
    </source>
</evidence>
<keyword evidence="2" id="KW-1003">Cell membrane</keyword>
<evidence type="ECO:0000256" key="5">
    <source>
        <dbReference type="ARBA" id="ARBA00023136"/>
    </source>
</evidence>
<dbReference type="GO" id="GO:0022857">
    <property type="term" value="F:transmembrane transporter activity"/>
    <property type="evidence" value="ECO:0007669"/>
    <property type="project" value="TreeGrafter"/>
</dbReference>
<feature type="transmembrane region" description="Helical" evidence="6">
    <location>
        <begin position="313"/>
        <end position="336"/>
    </location>
</feature>
<proteinExistence type="predicted"/>
<comment type="caution">
    <text evidence="9">The sequence shown here is derived from an EMBL/GenBank/DDBJ whole genome shotgun (WGS) entry which is preliminary data.</text>
</comment>
<name>A0A5C8KJP2_9GAMM</name>
<keyword evidence="3 6" id="KW-0812">Transmembrane</keyword>
<dbReference type="PANTHER" id="PTHR30572">
    <property type="entry name" value="MEMBRANE COMPONENT OF TRANSPORTER-RELATED"/>
    <property type="match status" value="1"/>
</dbReference>
<feature type="domain" description="ABC3 transporter permease C-terminal" evidence="7">
    <location>
        <begin position="315"/>
        <end position="428"/>
    </location>
</feature>
<evidence type="ECO:0000259" key="8">
    <source>
        <dbReference type="Pfam" id="PF12704"/>
    </source>
</evidence>
<organism evidence="9 10">
    <name type="scientific">Alkalisalibacterium limincola</name>
    <dbReference type="NCBI Taxonomy" id="2699169"/>
    <lineage>
        <taxon>Bacteria</taxon>
        <taxon>Pseudomonadati</taxon>
        <taxon>Pseudomonadota</taxon>
        <taxon>Gammaproteobacteria</taxon>
        <taxon>Lysobacterales</taxon>
        <taxon>Lysobacteraceae</taxon>
        <taxon>Alkalisalibacterium</taxon>
    </lineage>
</organism>
<protein>
    <submittedName>
        <fullName evidence="9">FtsX-like permease family protein</fullName>
    </submittedName>
</protein>
<evidence type="ECO:0000256" key="2">
    <source>
        <dbReference type="ARBA" id="ARBA00022475"/>
    </source>
</evidence>
<keyword evidence="10" id="KW-1185">Reference proteome</keyword>
<dbReference type="RefSeq" id="WP_147891995.1">
    <property type="nucleotide sequence ID" value="NZ_VRTS01000007.1"/>
</dbReference>